<proteinExistence type="predicted"/>
<dbReference type="PANTHER" id="PTHR11647">
    <property type="entry name" value="HYDRANTOINASE/DIHYDROPYRIMIDINASE FAMILY MEMBER"/>
    <property type="match status" value="1"/>
</dbReference>
<dbReference type="InterPro" id="IPR013108">
    <property type="entry name" value="Amidohydro_3"/>
</dbReference>
<accession>A0AB39HJF4</accession>
<dbReference type="SUPFAM" id="SSF51556">
    <property type="entry name" value="Metallo-dependent hydrolases"/>
    <property type="match status" value="1"/>
</dbReference>
<dbReference type="InterPro" id="IPR032466">
    <property type="entry name" value="Metal_Hydrolase"/>
</dbReference>
<dbReference type="EMBL" id="CP162599">
    <property type="protein sequence ID" value="XDK31512.1"/>
    <property type="molecule type" value="Genomic_DNA"/>
</dbReference>
<evidence type="ECO:0000259" key="1">
    <source>
        <dbReference type="Pfam" id="PF07969"/>
    </source>
</evidence>
<dbReference type="InterPro" id="IPR050378">
    <property type="entry name" value="Metallo-dep_Hydrolases_sf"/>
</dbReference>
<dbReference type="RefSeq" id="WP_368652239.1">
    <property type="nucleotide sequence ID" value="NZ_CP162599.1"/>
</dbReference>
<dbReference type="PANTHER" id="PTHR11647:SF1">
    <property type="entry name" value="COLLAPSIN RESPONSE MEDIATOR PROTEIN"/>
    <property type="match status" value="1"/>
</dbReference>
<dbReference type="GO" id="GO:0005829">
    <property type="term" value="C:cytosol"/>
    <property type="evidence" value="ECO:0007669"/>
    <property type="project" value="TreeGrafter"/>
</dbReference>
<protein>
    <submittedName>
        <fullName evidence="2">Amidohydrolase family protein</fullName>
    </submittedName>
</protein>
<gene>
    <name evidence="2" type="ORF">AB4Y30_10780</name>
</gene>
<reference evidence="2" key="1">
    <citation type="submission" date="2024-07" db="EMBL/GenBank/DDBJ databases">
        <title>Halotolerant mesophilic bacterium Ornithinibacillus sp. 4-3, sp. nov., isolated from soil.</title>
        <authorList>
            <person name="Sidarenka A.V."/>
            <person name="Guliayeva D.E."/>
            <person name="Leanovich S.I."/>
            <person name="Hileuskaya K.S."/>
            <person name="Akhremchuk A.E."/>
            <person name="Sikolenko M.A."/>
            <person name="Valentovich L.N."/>
        </authorList>
    </citation>
    <scope>NUCLEOTIDE SEQUENCE</scope>
    <source>
        <strain evidence="2">4-3</strain>
    </source>
</reference>
<dbReference type="AlphaFoldDB" id="A0AB39HJF4"/>
<sequence>MSVDVLIKNGILIDGLENTRYKANIVIDKGKIIKIGSSELDVNAKEIIDAQGQIIAPGFIDTHTHSDLMLLFNRQHSSALYQGITTEIIGQDGLSYAPLGKENLSMYVKYLAGLNGNPPDINYNWSSVLEYRMKFNGNVAVNTAYQIPHGPLRLETVGMKDVLLDGKNLEKAKMILDKGLKEGAVALSTGLSYYPCSYSDTDELVELCKVVEANNSVFVTHIRTVFGKGYIDPVEETIEIAKRSGAKVHFSHFSTRPKNAGKVNELMDSIDKAYQSGVDVSLELYPYSNGSGYAVVFLPPWAVVDGYNKTLERLRDKNLREYIIKGIEENVVKCDGYFTHLKYNVQYIGMTFGQVAMDRKKSIPDMICDLLIEEELEIGFKAHPPFEDAKTWDRIDKDCLELLSRPYYMVGSDSIPLGESPHPRAFGTFPKLLRLARENGFSLEKLINRMTKVPADRFGLKKRGSIEVGNAADIVIFDKNRVTDTATYKMPRSAPIGISYVLVNGKVAVRNEKTTGILAGKSLSREN</sequence>
<organism evidence="2">
    <name type="scientific">Ornithinibacillus sp. 4-3</name>
    <dbReference type="NCBI Taxonomy" id="3231488"/>
    <lineage>
        <taxon>Bacteria</taxon>
        <taxon>Bacillati</taxon>
        <taxon>Bacillota</taxon>
        <taxon>Bacilli</taxon>
        <taxon>Bacillales</taxon>
        <taxon>Bacillaceae</taxon>
        <taxon>Ornithinibacillus</taxon>
    </lineage>
</organism>
<dbReference type="CDD" id="cd01297">
    <property type="entry name" value="D-aminoacylase"/>
    <property type="match status" value="1"/>
</dbReference>
<dbReference type="Gene3D" id="3.20.20.140">
    <property type="entry name" value="Metal-dependent hydrolases"/>
    <property type="match status" value="2"/>
</dbReference>
<evidence type="ECO:0000313" key="2">
    <source>
        <dbReference type="EMBL" id="XDK31512.1"/>
    </source>
</evidence>
<dbReference type="InterPro" id="IPR011059">
    <property type="entry name" value="Metal-dep_hydrolase_composite"/>
</dbReference>
<dbReference type="GO" id="GO:0016812">
    <property type="term" value="F:hydrolase activity, acting on carbon-nitrogen (but not peptide) bonds, in cyclic amides"/>
    <property type="evidence" value="ECO:0007669"/>
    <property type="project" value="TreeGrafter"/>
</dbReference>
<dbReference type="Pfam" id="PF07969">
    <property type="entry name" value="Amidohydro_3"/>
    <property type="match status" value="1"/>
</dbReference>
<name>A0AB39HJF4_9BACI</name>
<feature type="domain" description="Amidohydrolase 3" evidence="1">
    <location>
        <begin position="46"/>
        <end position="508"/>
    </location>
</feature>
<dbReference type="SUPFAM" id="SSF51338">
    <property type="entry name" value="Composite domain of metallo-dependent hydrolases"/>
    <property type="match status" value="1"/>
</dbReference>